<evidence type="ECO:0000256" key="1">
    <source>
        <dbReference type="SAM" id="MobiDB-lite"/>
    </source>
</evidence>
<protein>
    <submittedName>
        <fullName evidence="3">DUF4175 domain-containing protein</fullName>
    </submittedName>
</protein>
<keyword evidence="4" id="KW-1185">Reference proteome</keyword>
<dbReference type="EMBL" id="CP089982">
    <property type="protein sequence ID" value="WXB00101.1"/>
    <property type="molecule type" value="Genomic_DNA"/>
</dbReference>
<feature type="compositionally biased region" description="Basic and acidic residues" evidence="1">
    <location>
        <begin position="874"/>
        <end position="909"/>
    </location>
</feature>
<reference evidence="3 4" key="1">
    <citation type="submission" date="2021-12" db="EMBL/GenBank/DDBJ databases">
        <title>Discovery of the Pendulisporaceae a myxobacterial family with distinct sporulation behavior and unique specialized metabolism.</title>
        <authorList>
            <person name="Garcia R."/>
            <person name="Popoff A."/>
            <person name="Bader C.D."/>
            <person name="Loehr J."/>
            <person name="Walesch S."/>
            <person name="Walt C."/>
            <person name="Boldt J."/>
            <person name="Bunk B."/>
            <person name="Haeckl F.J.F.P.J."/>
            <person name="Gunesch A.P."/>
            <person name="Birkelbach J."/>
            <person name="Nuebel U."/>
            <person name="Pietschmann T."/>
            <person name="Bach T."/>
            <person name="Mueller R."/>
        </authorList>
    </citation>
    <scope>NUCLEOTIDE SEQUENCE [LARGE SCALE GENOMIC DNA]</scope>
    <source>
        <strain evidence="3 4">MSr12523</strain>
    </source>
</reference>
<accession>A0ABZ2KSS1</accession>
<feature type="region of interest" description="Disordered" evidence="1">
    <location>
        <begin position="635"/>
        <end position="675"/>
    </location>
</feature>
<sequence>MKSPEPPPSNLFSPLRPLSEAWLRAVRTPRERAVVGFVILAVVAGMLIARKGTLGWRAAAAALIVGVLGLVLAARQREKRIWSDPGRIIRRIAVPVDPERAQRALRALSLVTANGETSDTAVGTSAPLARLHVERTIAALPSDRIVVGAARQALHFGIASGVFGAVVLALAIFRPWAILEGADVLVARRGVAPVSMQWLDDLQMVARPPEYLHLEEYHERAYEQVSLHRGTLVTFIGMPSHDGRRLFLTDGSNEIPFADDGHHRLVARWPLGESVTLRVVARFGDVIIQEPDATEIVSIADRAPDVVLEGAPRKVLLASEEVSEIPIRYTVSDDHGLREVHLVLRSGAREERRVLARLDGETRSDRGGHVLKTTDPFVKKSHAPVEVRVEAKDNDPVTGPKWGSSAAITLIPPEVGEPEARRIDSLRKLRDILVDTLAWRIGHEIPNAPADRKVYTRDLLKGADDSADFLEATLSGSYAGARVPSRLQAILRGQMRKVRLAVDAEVRAPNKAKHDATVKATERIVLVVDAVLRGLGQRDARETARQLADVAEELAMGIAEMARHTDPAPGKVPSDRVDAAAEVLGGGGRSLVQLGSLGHDLGEIVGAYLLRVSRARKEGDLHHAELAARDLAARLRQPDPSFGAKGRSGRAGGESGGGRGTEAGDSADSPDDAEQAFNEAAQELERLAQDHAGGINNVEQALAGAGSEEEMKQMADEAKKHAQAVREATKSLPSIGAGSDSWTSKGAAAREHGEQMARSLEHGNPADAVASGRNALQALEEAKRTAARERWSIFSPADNEAEKKIDEAQKKLEPEVKWAEQKLEAMRQRAAERAREQLSKEGDEEDKRAERAQKLGEKGRDQGVPPPALDSLDAAEKAAREAARALKRGEADKALERQREAQRMLEMAKEALGSNSGEGEREGPEGDPSNDHADIPKADAHKGPEEFRRRVIKGLGQTGSGKNRDAVRRYAEGLLR</sequence>
<dbReference type="RefSeq" id="WP_394850743.1">
    <property type="nucleotide sequence ID" value="NZ_CP089982.1"/>
</dbReference>
<feature type="region of interest" description="Disordered" evidence="1">
    <location>
        <begin position="703"/>
        <end position="976"/>
    </location>
</feature>
<evidence type="ECO:0000313" key="4">
    <source>
        <dbReference type="Proteomes" id="UP001379533"/>
    </source>
</evidence>
<feature type="compositionally biased region" description="Basic and acidic residues" evidence="1">
    <location>
        <begin position="709"/>
        <end position="720"/>
    </location>
</feature>
<feature type="compositionally biased region" description="Basic and acidic residues" evidence="1">
    <location>
        <begin position="918"/>
        <end position="949"/>
    </location>
</feature>
<feature type="compositionally biased region" description="Basic and acidic residues" evidence="1">
    <location>
        <begin position="962"/>
        <end position="976"/>
    </location>
</feature>
<feature type="transmembrane region" description="Helical" evidence="2">
    <location>
        <begin position="153"/>
        <end position="173"/>
    </location>
</feature>
<feature type="transmembrane region" description="Helical" evidence="2">
    <location>
        <begin position="33"/>
        <end position="49"/>
    </location>
</feature>
<feature type="compositionally biased region" description="Basic and acidic residues" evidence="1">
    <location>
        <begin position="800"/>
        <end position="861"/>
    </location>
</feature>
<keyword evidence="2" id="KW-0472">Membrane</keyword>
<name>A0ABZ2KSS1_9BACT</name>
<feature type="compositionally biased region" description="Gly residues" evidence="1">
    <location>
        <begin position="649"/>
        <end position="661"/>
    </location>
</feature>
<feature type="compositionally biased region" description="Basic and acidic residues" evidence="1">
    <location>
        <begin position="780"/>
        <end position="791"/>
    </location>
</feature>
<keyword evidence="2" id="KW-1133">Transmembrane helix</keyword>
<evidence type="ECO:0000313" key="3">
    <source>
        <dbReference type="EMBL" id="WXB00101.1"/>
    </source>
</evidence>
<organism evidence="3 4">
    <name type="scientific">Pendulispora brunnea</name>
    <dbReference type="NCBI Taxonomy" id="2905690"/>
    <lineage>
        <taxon>Bacteria</taxon>
        <taxon>Pseudomonadati</taxon>
        <taxon>Myxococcota</taxon>
        <taxon>Myxococcia</taxon>
        <taxon>Myxococcales</taxon>
        <taxon>Sorangiineae</taxon>
        <taxon>Pendulisporaceae</taxon>
        <taxon>Pendulispora</taxon>
    </lineage>
</organism>
<dbReference type="Proteomes" id="UP001379533">
    <property type="component" value="Chromosome"/>
</dbReference>
<gene>
    <name evidence="3" type="ORF">LZC95_25215</name>
</gene>
<proteinExistence type="predicted"/>
<feature type="transmembrane region" description="Helical" evidence="2">
    <location>
        <begin position="55"/>
        <end position="74"/>
    </location>
</feature>
<evidence type="ECO:0000256" key="2">
    <source>
        <dbReference type="SAM" id="Phobius"/>
    </source>
</evidence>
<keyword evidence="2" id="KW-0812">Transmembrane</keyword>
<feature type="compositionally biased region" description="Basic and acidic residues" evidence="1">
    <location>
        <begin position="748"/>
        <end position="761"/>
    </location>
</feature>